<keyword evidence="1" id="KW-0472">Membrane</keyword>
<evidence type="ECO:0000256" key="1">
    <source>
        <dbReference type="SAM" id="Phobius"/>
    </source>
</evidence>
<protein>
    <submittedName>
        <fullName evidence="2">Uncharacterized protein</fullName>
    </submittedName>
</protein>
<dbReference type="Proteomes" id="UP000175744">
    <property type="component" value="Unassembled WGS sequence"/>
</dbReference>
<dbReference type="EMBL" id="LZFO01000026">
    <property type="protein sequence ID" value="OFI05477.1"/>
    <property type="molecule type" value="Genomic_DNA"/>
</dbReference>
<feature type="transmembrane region" description="Helical" evidence="1">
    <location>
        <begin position="37"/>
        <end position="56"/>
    </location>
</feature>
<name>A0A1E8EY55_9CLOT</name>
<dbReference type="OrthoDB" id="1923861at2"/>
<keyword evidence="3" id="KW-1185">Reference proteome</keyword>
<gene>
    <name evidence="2" type="ORF">CLOACE_17060</name>
</gene>
<evidence type="ECO:0000313" key="3">
    <source>
        <dbReference type="Proteomes" id="UP000175744"/>
    </source>
</evidence>
<evidence type="ECO:0000313" key="2">
    <source>
        <dbReference type="EMBL" id="OFI05477.1"/>
    </source>
</evidence>
<dbReference type="RefSeq" id="WP_070110674.1">
    <property type="nucleotide sequence ID" value="NZ_LZFO01000026.1"/>
</dbReference>
<feature type="transmembrane region" description="Helical" evidence="1">
    <location>
        <begin position="68"/>
        <end position="87"/>
    </location>
</feature>
<proteinExistence type="predicted"/>
<reference evidence="2 3" key="1">
    <citation type="submission" date="2016-06" db="EMBL/GenBank/DDBJ databases">
        <title>Genome sequence of Clostridium acetireducens DSM 10703.</title>
        <authorList>
            <person name="Poehlein A."/>
            <person name="Fluechter S."/>
            <person name="Duerre P."/>
            <person name="Daniel R."/>
        </authorList>
    </citation>
    <scope>NUCLEOTIDE SEQUENCE [LARGE SCALE GENOMIC DNA]</scope>
    <source>
        <strain evidence="2 3">DSM 10703</strain>
    </source>
</reference>
<dbReference type="PATRIC" id="fig|1121290.3.peg.1697"/>
<keyword evidence="1" id="KW-0812">Transmembrane</keyword>
<accession>A0A1E8EY55</accession>
<sequence length="117" mass="13609">MKAWLVLLAEVFGFAIITLILYNLLKIFVLSKVKVKYWTKWVVLAIAALVFVFPPIMGHNLVGTKWQYVQSGIFVLLFLWFMDLMGWTGGQRVDKNKEVVIRPKAKPNRVKNKEKKK</sequence>
<dbReference type="AlphaFoldDB" id="A0A1E8EY55"/>
<feature type="transmembrane region" description="Helical" evidence="1">
    <location>
        <begin position="6"/>
        <end position="25"/>
    </location>
</feature>
<comment type="caution">
    <text evidence="2">The sequence shown here is derived from an EMBL/GenBank/DDBJ whole genome shotgun (WGS) entry which is preliminary data.</text>
</comment>
<keyword evidence="1" id="KW-1133">Transmembrane helix</keyword>
<organism evidence="2 3">
    <name type="scientific">Clostridium acetireducens DSM 10703</name>
    <dbReference type="NCBI Taxonomy" id="1121290"/>
    <lineage>
        <taxon>Bacteria</taxon>
        <taxon>Bacillati</taxon>
        <taxon>Bacillota</taxon>
        <taxon>Clostridia</taxon>
        <taxon>Eubacteriales</taxon>
        <taxon>Clostridiaceae</taxon>
        <taxon>Clostridium</taxon>
    </lineage>
</organism>